<evidence type="ECO:0000259" key="1">
    <source>
        <dbReference type="PROSITE" id="PS51831"/>
    </source>
</evidence>
<organism evidence="3">
    <name type="scientific">candidate division WOR-3 bacterium</name>
    <dbReference type="NCBI Taxonomy" id="2052148"/>
    <lineage>
        <taxon>Bacteria</taxon>
        <taxon>Bacteria division WOR-3</taxon>
    </lineage>
</organism>
<gene>
    <name evidence="3" type="ORF">ENU66_00620</name>
</gene>
<reference evidence="3" key="1">
    <citation type="journal article" date="2020" name="mSystems">
        <title>Genome- and Community-Level Interaction Insights into Carbon Utilization and Element Cycling Functions of Hydrothermarchaeota in Hydrothermal Sediment.</title>
        <authorList>
            <person name="Zhou Z."/>
            <person name="Liu Y."/>
            <person name="Xu W."/>
            <person name="Pan J."/>
            <person name="Luo Z.H."/>
            <person name="Li M."/>
        </authorList>
    </citation>
    <scope>NUCLEOTIDE SEQUENCE [LARGE SCALE GENOMIC DNA]</scope>
    <source>
        <strain evidence="3">SpSt-69</strain>
    </source>
</reference>
<dbReference type="SUPFAM" id="SSF55781">
    <property type="entry name" value="GAF domain-like"/>
    <property type="match status" value="1"/>
</dbReference>
<dbReference type="InterPro" id="IPR003607">
    <property type="entry name" value="HD/PDEase_dom"/>
</dbReference>
<dbReference type="CDD" id="cd00077">
    <property type="entry name" value="HDc"/>
    <property type="match status" value="1"/>
</dbReference>
<comment type="caution">
    <text evidence="3">The sequence shown here is derived from an EMBL/GenBank/DDBJ whole genome shotgun (WGS) entry which is preliminary data.</text>
</comment>
<dbReference type="InterPro" id="IPR003018">
    <property type="entry name" value="GAF"/>
</dbReference>
<dbReference type="SUPFAM" id="SSF109604">
    <property type="entry name" value="HD-domain/PDEase-like"/>
    <property type="match status" value="1"/>
</dbReference>
<feature type="domain" description="HD" evidence="1">
    <location>
        <begin position="455"/>
        <end position="577"/>
    </location>
</feature>
<dbReference type="NCBIfam" id="TIGR00277">
    <property type="entry name" value="HDIG"/>
    <property type="match status" value="1"/>
</dbReference>
<dbReference type="SUPFAM" id="SSF55785">
    <property type="entry name" value="PYP-like sensor domain (PAS domain)"/>
    <property type="match status" value="1"/>
</dbReference>
<dbReference type="InterPro" id="IPR006675">
    <property type="entry name" value="HDIG_dom"/>
</dbReference>
<dbReference type="Gene3D" id="3.30.450.40">
    <property type="match status" value="1"/>
</dbReference>
<evidence type="ECO:0000259" key="2">
    <source>
        <dbReference type="PROSITE" id="PS51832"/>
    </source>
</evidence>
<dbReference type="EMBL" id="DTDJ01000007">
    <property type="protein sequence ID" value="HGL16837.1"/>
    <property type="molecule type" value="Genomic_DNA"/>
</dbReference>
<dbReference type="SMART" id="SM00471">
    <property type="entry name" value="HDc"/>
    <property type="match status" value="1"/>
</dbReference>
<accession>A0A7V3ZW71</accession>
<dbReference type="PANTHER" id="PTHR43155">
    <property type="entry name" value="CYCLIC DI-GMP PHOSPHODIESTERASE PA4108-RELATED"/>
    <property type="match status" value="1"/>
</dbReference>
<dbReference type="InterPro" id="IPR029016">
    <property type="entry name" value="GAF-like_dom_sf"/>
</dbReference>
<dbReference type="PROSITE" id="PS51832">
    <property type="entry name" value="HD_GYP"/>
    <property type="match status" value="1"/>
</dbReference>
<dbReference type="InterPro" id="IPR035965">
    <property type="entry name" value="PAS-like_dom_sf"/>
</dbReference>
<dbReference type="Gene3D" id="3.30.450.20">
    <property type="entry name" value="PAS domain"/>
    <property type="match status" value="1"/>
</dbReference>
<sequence length="624" mass="73101">MKTKDIFYVGKDLSILPVLKVFGEKYGLTSKIIESLENYISILEKEQYPIFIYDLEYQTIELDDFLRLQINFDQTPINIAVTSREEQVPDDFLIILRKEDFKKTESYILLNYLRKNADKLGDIIYTWKMQRDLIRNIPLGMYRTTTEGKFLLGNLELLNILEVPSFEILSKLNARDFYVNPADREKWIDLIFKNKVVKNFEFKLKTFKGKTKWVRNNARGIFRGGALEYIEGFLSDITEEKLFKEKEARLIENSLNQRLFLINLFKSRASYVKDIDLALLEIAENSCKVLNASRFGIWILKDGKYENKIVYDSEKNELQIEKMAFNDKIHHRYLNFLKQGIQISTPDVTKDNRLTELYEDYIKPKEIKSTIDTPIFVENELWGILKCEFTRKRDIDRQDEWFNHILAFYIANLLETARAIKAKDETQNYAKKLEKYFEEVILLLSRIVEERDPYTAGHQKRVALIAAAIAKQMGLSEEEQQKLYIAGLLHDIGKLYVPSEILTKPAKLNPVEFELVKIHPEKGYETLITLESLKEIAEIVRQHHERLDGSGYPRGLKNKQIIKEARIIAVADVTEAMLAWRPYRPSIPINEVLKYIDENKGKLFDAEVVEACKKVFYLGMFPQD</sequence>
<evidence type="ECO:0000313" key="3">
    <source>
        <dbReference type="EMBL" id="HGL16837.1"/>
    </source>
</evidence>
<feature type="domain" description="HD-GYP" evidence="2">
    <location>
        <begin position="433"/>
        <end position="624"/>
    </location>
</feature>
<dbReference type="Pfam" id="PF13487">
    <property type="entry name" value="HD_5"/>
    <property type="match status" value="1"/>
</dbReference>
<protein>
    <submittedName>
        <fullName evidence="3">HD domain-containing protein</fullName>
    </submittedName>
</protein>
<proteinExistence type="predicted"/>
<dbReference type="PROSITE" id="PS51831">
    <property type="entry name" value="HD"/>
    <property type="match status" value="1"/>
</dbReference>
<dbReference type="InterPro" id="IPR037522">
    <property type="entry name" value="HD_GYP_dom"/>
</dbReference>
<name>A0A7V3ZW71_UNCW3</name>
<dbReference type="InterPro" id="IPR006674">
    <property type="entry name" value="HD_domain"/>
</dbReference>
<dbReference type="Gene3D" id="1.10.3210.10">
    <property type="entry name" value="Hypothetical protein af1432"/>
    <property type="match status" value="1"/>
</dbReference>
<dbReference type="PANTHER" id="PTHR43155:SF2">
    <property type="entry name" value="CYCLIC DI-GMP PHOSPHODIESTERASE PA4108"/>
    <property type="match status" value="1"/>
</dbReference>
<dbReference type="AlphaFoldDB" id="A0A7V3ZW71"/>
<dbReference type="Pfam" id="PF01590">
    <property type="entry name" value="GAF"/>
    <property type="match status" value="1"/>
</dbReference>